<comment type="cofactor">
    <cofactor evidence="1">
        <name>pyridoxal 5'-phosphate</name>
        <dbReference type="ChEBI" id="CHEBI:597326"/>
    </cofactor>
</comment>
<dbReference type="AlphaFoldDB" id="A0A7C4FG50"/>
<dbReference type="SUPFAM" id="SSF53383">
    <property type="entry name" value="PLP-dependent transferases"/>
    <property type="match status" value="1"/>
</dbReference>
<organism evidence="3">
    <name type="scientific">Ignisphaera aggregans</name>
    <dbReference type="NCBI Taxonomy" id="334771"/>
    <lineage>
        <taxon>Archaea</taxon>
        <taxon>Thermoproteota</taxon>
        <taxon>Thermoprotei</taxon>
        <taxon>Desulfurococcales</taxon>
        <taxon>Desulfurococcaceae</taxon>
        <taxon>Ignisphaera</taxon>
    </lineage>
</organism>
<dbReference type="GO" id="GO:0030170">
    <property type="term" value="F:pyridoxal phosphate binding"/>
    <property type="evidence" value="ECO:0007669"/>
    <property type="project" value="InterPro"/>
</dbReference>
<dbReference type="InterPro" id="IPR015421">
    <property type="entry name" value="PyrdxlP-dep_Trfase_major"/>
</dbReference>
<gene>
    <name evidence="3" type="ORF">ENV14_01000</name>
</gene>
<accession>A0A7C4FG50</accession>
<name>A0A7C4FG50_9CREN</name>
<sequence>MVVVFLETMTNPTNKVIDLEHLCKHIDLERTTLVVGNAFTTLILLKPIRHGQGLLFTVWQSILKGTMTLSEVL</sequence>
<evidence type="ECO:0000256" key="2">
    <source>
        <dbReference type="ARBA" id="ARBA00022898"/>
    </source>
</evidence>
<protein>
    <submittedName>
        <fullName evidence="3">Uncharacterized protein</fullName>
    </submittedName>
</protein>
<dbReference type="EMBL" id="DTFF01000010">
    <property type="protein sequence ID" value="HGI86967.1"/>
    <property type="molecule type" value="Genomic_DNA"/>
</dbReference>
<keyword evidence="2" id="KW-0663">Pyridoxal phosphate</keyword>
<evidence type="ECO:0000256" key="1">
    <source>
        <dbReference type="ARBA" id="ARBA00001933"/>
    </source>
</evidence>
<dbReference type="Gene3D" id="3.40.640.10">
    <property type="entry name" value="Type I PLP-dependent aspartate aminotransferase-like (Major domain)"/>
    <property type="match status" value="1"/>
</dbReference>
<dbReference type="Pfam" id="PF01053">
    <property type="entry name" value="Cys_Met_Meta_PP"/>
    <property type="match status" value="1"/>
</dbReference>
<dbReference type="InterPro" id="IPR015424">
    <property type="entry name" value="PyrdxlP-dep_Trfase"/>
</dbReference>
<reference evidence="3" key="1">
    <citation type="journal article" date="2020" name="mSystems">
        <title>Genome- and Community-Level Interaction Insights into Carbon Utilization and Element Cycling Functions of Hydrothermarchaeota in Hydrothermal Sediment.</title>
        <authorList>
            <person name="Zhou Z."/>
            <person name="Liu Y."/>
            <person name="Xu W."/>
            <person name="Pan J."/>
            <person name="Luo Z.H."/>
            <person name="Li M."/>
        </authorList>
    </citation>
    <scope>NUCLEOTIDE SEQUENCE [LARGE SCALE GENOMIC DNA]</scope>
    <source>
        <strain evidence="3">SpSt-732</strain>
    </source>
</reference>
<proteinExistence type="predicted"/>
<dbReference type="GO" id="GO:0019346">
    <property type="term" value="P:transsulfuration"/>
    <property type="evidence" value="ECO:0007669"/>
    <property type="project" value="InterPro"/>
</dbReference>
<comment type="caution">
    <text evidence="3">The sequence shown here is derived from an EMBL/GenBank/DDBJ whole genome shotgun (WGS) entry which is preliminary data.</text>
</comment>
<evidence type="ECO:0000313" key="3">
    <source>
        <dbReference type="EMBL" id="HGI86967.1"/>
    </source>
</evidence>
<dbReference type="InterPro" id="IPR000277">
    <property type="entry name" value="Cys/Met-Metab_PyrdxlP-dep_enz"/>
</dbReference>